<evidence type="ECO:0000256" key="5">
    <source>
        <dbReference type="RuleBase" id="RU280819"/>
    </source>
</evidence>
<comment type="similarity">
    <text evidence="5">Belongs to the PIGW family.</text>
</comment>
<feature type="transmembrane region" description="Helical" evidence="5">
    <location>
        <begin position="154"/>
        <end position="172"/>
    </location>
</feature>
<evidence type="ECO:0000256" key="4">
    <source>
        <dbReference type="ARBA" id="ARBA00023136"/>
    </source>
</evidence>
<comment type="function">
    <text evidence="5">A acetyltransferase, which acetylates the inositol ring of phosphatidylinositol during biosynthesis of GPI-anchor.</text>
</comment>
<feature type="transmembrane region" description="Helical" evidence="5">
    <location>
        <begin position="388"/>
        <end position="410"/>
    </location>
</feature>
<proteinExistence type="inferred from homology"/>
<dbReference type="GO" id="GO:0072659">
    <property type="term" value="P:protein localization to plasma membrane"/>
    <property type="evidence" value="ECO:0007669"/>
    <property type="project" value="TreeGrafter"/>
</dbReference>
<feature type="transmembrane region" description="Helical" evidence="5">
    <location>
        <begin position="218"/>
        <end position="236"/>
    </location>
</feature>
<evidence type="ECO:0000313" key="7">
    <source>
        <dbReference type="Proteomes" id="UP000321570"/>
    </source>
</evidence>
<feature type="transmembrane region" description="Helical" evidence="5">
    <location>
        <begin position="184"/>
        <end position="206"/>
    </location>
</feature>
<feature type="transmembrane region" description="Helical" evidence="5">
    <location>
        <begin position="248"/>
        <end position="269"/>
    </location>
</feature>
<comment type="subcellular location">
    <subcellularLocation>
        <location evidence="5">Endoplasmic reticulum membrane</location>
        <topology evidence="5">Multi-pass membrane protein</topology>
    </subcellularLocation>
    <subcellularLocation>
        <location evidence="1">Membrane</location>
        <topology evidence="1">Multi-pass membrane protein</topology>
    </subcellularLocation>
</comment>
<evidence type="ECO:0000313" key="6">
    <source>
        <dbReference type="EMBL" id="VUZ41228.1"/>
    </source>
</evidence>
<keyword evidence="3 5" id="KW-1133">Transmembrane helix</keyword>
<dbReference type="GO" id="GO:0032216">
    <property type="term" value="F:glucosaminyl-phosphatidylinositol O-acyltransferase activity"/>
    <property type="evidence" value="ECO:0007669"/>
    <property type="project" value="TreeGrafter"/>
</dbReference>
<keyword evidence="4 5" id="KW-0472">Membrane</keyword>
<dbReference type="EC" id="2.3.-.-" evidence="5"/>
<dbReference type="GO" id="GO:0006506">
    <property type="term" value="P:GPI anchor biosynthetic process"/>
    <property type="evidence" value="ECO:0007669"/>
    <property type="project" value="UniProtKB-UniPathway"/>
</dbReference>
<comment type="pathway">
    <text evidence="5">Glycolipid biosynthesis; glycosylphosphatidylinositol-anchor biosynthesis.</text>
</comment>
<feature type="transmembrane region" description="Helical" evidence="5">
    <location>
        <begin position="73"/>
        <end position="93"/>
    </location>
</feature>
<dbReference type="Pfam" id="PF06423">
    <property type="entry name" value="GWT1"/>
    <property type="match status" value="1"/>
</dbReference>
<feature type="transmembrane region" description="Helical" evidence="5">
    <location>
        <begin position="20"/>
        <end position="37"/>
    </location>
</feature>
<dbReference type="AlphaFoldDB" id="A0A564Y352"/>
<keyword evidence="5" id="KW-0337">GPI-anchor biosynthesis</keyword>
<dbReference type="PANTHER" id="PTHR20661">
    <property type="entry name" value="PHOSPHATIDYLINOSITOL-GLYCAN BIOSYNTHESIS CLASS W PROTEIN"/>
    <property type="match status" value="1"/>
</dbReference>
<reference evidence="6 7" key="1">
    <citation type="submission" date="2019-07" db="EMBL/GenBank/DDBJ databases">
        <authorList>
            <person name="Jastrzebski P J."/>
            <person name="Paukszto L."/>
            <person name="Jastrzebski P J."/>
        </authorList>
    </citation>
    <scope>NUCLEOTIDE SEQUENCE [LARGE SCALE GENOMIC DNA]</scope>
    <source>
        <strain evidence="6 7">WMS-il1</strain>
    </source>
</reference>
<keyword evidence="5" id="KW-0256">Endoplasmic reticulum</keyword>
<dbReference type="UniPathway" id="UPA00196"/>
<sequence>MDPEKANRHLEFVSGHSGGTALEVMSLLLIACYVVFLKLECERLFFRNVSHYTTLIIDLFCIILQTVLPCTLLSNYILEYHFLLFFIAVIVKLRAPTDPPRIPVRDGFMAFRRFVRALVLLYSCVCIYGVDLPVFPRRYAKTEVSGVSLMDTGVGMIVIAIGLSNAAVSVLSQTRSRRKMIKTLMNAALPCLLLGVIRTAAVKVLGYPDHETEYGVHWNFFFTLAFIRLGGFLATYAFSGMRDFDSMIIHFAFCVALAFIQQFLILPIADHVFPHLTHPEISRPLPTGNFDLWWLVQANAEGIISLTGYLSLYFYATALGITVRLHLEPSKENGQSEKKLTFLCGQSKEGWFGNPKKVSAAILCISIPTFLIVAAYGKGSVSRRLVNVPYIALQIGLLAPPFALVIYRSFTTPVSPCKGRKDLIPLYSKIANHGTMYFLVSNLFTGGLNFLFDSLVFLDMKPVWLSNLCQFLLLSIYTGVCPLLAEWLSRLIFERRQITDEKSK</sequence>
<keyword evidence="5" id="KW-0808">Transferase</keyword>
<keyword evidence="7" id="KW-1185">Reference proteome</keyword>
<evidence type="ECO:0000256" key="2">
    <source>
        <dbReference type="ARBA" id="ARBA00022692"/>
    </source>
</evidence>
<evidence type="ECO:0000256" key="1">
    <source>
        <dbReference type="ARBA" id="ARBA00004141"/>
    </source>
</evidence>
<dbReference type="GO" id="GO:0005789">
    <property type="term" value="C:endoplasmic reticulum membrane"/>
    <property type="evidence" value="ECO:0007669"/>
    <property type="project" value="UniProtKB-SubCell"/>
</dbReference>
<feature type="transmembrane region" description="Helical" evidence="5">
    <location>
        <begin position="430"/>
        <end position="452"/>
    </location>
</feature>
<feature type="transmembrane region" description="Helical" evidence="5">
    <location>
        <begin position="114"/>
        <end position="134"/>
    </location>
</feature>
<gene>
    <name evidence="6" type="ORF">WMSIL1_LOCUS2119</name>
</gene>
<feature type="transmembrane region" description="Helical" evidence="5">
    <location>
        <begin position="49"/>
        <end position="67"/>
    </location>
</feature>
<keyword evidence="2 5" id="KW-0812">Transmembrane</keyword>
<dbReference type="InterPro" id="IPR009447">
    <property type="entry name" value="PIGW/GWT1"/>
</dbReference>
<organism evidence="6 7">
    <name type="scientific">Hymenolepis diminuta</name>
    <name type="common">Rat tapeworm</name>
    <dbReference type="NCBI Taxonomy" id="6216"/>
    <lineage>
        <taxon>Eukaryota</taxon>
        <taxon>Metazoa</taxon>
        <taxon>Spiralia</taxon>
        <taxon>Lophotrochozoa</taxon>
        <taxon>Platyhelminthes</taxon>
        <taxon>Cestoda</taxon>
        <taxon>Eucestoda</taxon>
        <taxon>Cyclophyllidea</taxon>
        <taxon>Hymenolepididae</taxon>
        <taxon>Hymenolepis</taxon>
    </lineage>
</organism>
<feature type="transmembrane region" description="Helical" evidence="5">
    <location>
        <begin position="302"/>
        <end position="323"/>
    </location>
</feature>
<evidence type="ECO:0000256" key="3">
    <source>
        <dbReference type="ARBA" id="ARBA00022989"/>
    </source>
</evidence>
<dbReference type="EMBL" id="CABIJS010000055">
    <property type="protein sequence ID" value="VUZ41228.1"/>
    <property type="molecule type" value="Genomic_DNA"/>
</dbReference>
<dbReference type="PANTHER" id="PTHR20661:SF0">
    <property type="entry name" value="PHOSPHATIDYLINOSITOL-GLYCAN BIOSYNTHESIS CLASS W PROTEIN"/>
    <property type="match status" value="1"/>
</dbReference>
<accession>A0A564Y352</accession>
<feature type="transmembrane region" description="Helical" evidence="5">
    <location>
        <begin position="464"/>
        <end position="488"/>
    </location>
</feature>
<feature type="transmembrane region" description="Helical" evidence="5">
    <location>
        <begin position="358"/>
        <end position="376"/>
    </location>
</feature>
<keyword evidence="5" id="KW-0012">Acyltransferase</keyword>
<name>A0A564Y352_HYMDI</name>
<protein>
    <recommendedName>
        <fullName evidence="5">Phosphatidylinositol-glycan biosynthesis class W protein</fullName>
        <ecNumber evidence="5">2.3.-.-</ecNumber>
    </recommendedName>
</protein>
<dbReference type="Proteomes" id="UP000321570">
    <property type="component" value="Unassembled WGS sequence"/>
</dbReference>